<comment type="caution">
    <text evidence="2">The sequence shown here is derived from an EMBL/GenBank/DDBJ whole genome shotgun (WGS) entry which is preliminary data.</text>
</comment>
<dbReference type="Pfam" id="PF14087">
    <property type="entry name" value="DUF4267"/>
    <property type="match status" value="1"/>
</dbReference>
<evidence type="ECO:0000313" key="3">
    <source>
        <dbReference type="Proteomes" id="UP000813385"/>
    </source>
</evidence>
<proteinExistence type="predicted"/>
<keyword evidence="3" id="KW-1185">Reference proteome</keyword>
<feature type="transmembrane region" description="Helical" evidence="1">
    <location>
        <begin position="115"/>
        <end position="133"/>
    </location>
</feature>
<sequence>MAFPASLLAPSTWRHVGLGLTATMFGLGLMGLVSPAKAASSLGVEPTTTEGREVADKGMAFLGIRDVVTAVALFDFYRTGKQREMGVVFTAFTLVCVTDTLIATKGPRGWDGGVWTLWAVAAVNVVVGLGLLLS</sequence>
<dbReference type="InterPro" id="IPR025363">
    <property type="entry name" value="DUF4267"/>
</dbReference>
<dbReference type="OrthoDB" id="4157173at2759"/>
<protein>
    <submittedName>
        <fullName evidence="2">Uncharacterized protein</fullName>
    </submittedName>
</protein>
<keyword evidence="1" id="KW-0472">Membrane</keyword>
<dbReference type="Proteomes" id="UP000813385">
    <property type="component" value="Unassembled WGS sequence"/>
</dbReference>
<dbReference type="EMBL" id="JAGPXD010000001">
    <property type="protein sequence ID" value="KAH7376638.1"/>
    <property type="molecule type" value="Genomic_DNA"/>
</dbReference>
<organism evidence="2 3">
    <name type="scientific">Plectosphaerella cucumerina</name>
    <dbReference type="NCBI Taxonomy" id="40658"/>
    <lineage>
        <taxon>Eukaryota</taxon>
        <taxon>Fungi</taxon>
        <taxon>Dikarya</taxon>
        <taxon>Ascomycota</taxon>
        <taxon>Pezizomycotina</taxon>
        <taxon>Sordariomycetes</taxon>
        <taxon>Hypocreomycetidae</taxon>
        <taxon>Glomerellales</taxon>
        <taxon>Plectosphaerellaceae</taxon>
        <taxon>Plectosphaerella</taxon>
    </lineage>
</organism>
<accession>A0A8K0XA83</accession>
<feature type="transmembrane region" description="Helical" evidence="1">
    <location>
        <begin position="12"/>
        <end position="33"/>
    </location>
</feature>
<keyword evidence="1" id="KW-1133">Transmembrane helix</keyword>
<dbReference type="AlphaFoldDB" id="A0A8K0XA83"/>
<reference evidence="2" key="1">
    <citation type="journal article" date="2021" name="Nat. Commun.">
        <title>Genetic determinants of endophytism in the Arabidopsis root mycobiome.</title>
        <authorList>
            <person name="Mesny F."/>
            <person name="Miyauchi S."/>
            <person name="Thiergart T."/>
            <person name="Pickel B."/>
            <person name="Atanasova L."/>
            <person name="Karlsson M."/>
            <person name="Huettel B."/>
            <person name="Barry K.W."/>
            <person name="Haridas S."/>
            <person name="Chen C."/>
            <person name="Bauer D."/>
            <person name="Andreopoulos W."/>
            <person name="Pangilinan J."/>
            <person name="LaButti K."/>
            <person name="Riley R."/>
            <person name="Lipzen A."/>
            <person name="Clum A."/>
            <person name="Drula E."/>
            <person name="Henrissat B."/>
            <person name="Kohler A."/>
            <person name="Grigoriev I.V."/>
            <person name="Martin F.M."/>
            <person name="Hacquard S."/>
        </authorList>
    </citation>
    <scope>NUCLEOTIDE SEQUENCE</scope>
    <source>
        <strain evidence="2">MPI-CAGE-AT-0016</strain>
    </source>
</reference>
<evidence type="ECO:0000256" key="1">
    <source>
        <dbReference type="SAM" id="Phobius"/>
    </source>
</evidence>
<evidence type="ECO:0000313" key="2">
    <source>
        <dbReference type="EMBL" id="KAH7376638.1"/>
    </source>
</evidence>
<feature type="transmembrane region" description="Helical" evidence="1">
    <location>
        <begin position="85"/>
        <end position="103"/>
    </location>
</feature>
<name>A0A8K0XA83_9PEZI</name>
<keyword evidence="1" id="KW-0812">Transmembrane</keyword>
<gene>
    <name evidence="2" type="ORF">B0T11DRAFT_272722</name>
</gene>